<dbReference type="EMBL" id="AP024445">
    <property type="protein sequence ID" value="BCS22638.1"/>
    <property type="molecule type" value="Genomic_DNA"/>
</dbReference>
<dbReference type="Pfam" id="PF13650">
    <property type="entry name" value="Asp_protease_2"/>
    <property type="match status" value="1"/>
</dbReference>
<protein>
    <submittedName>
        <fullName evidence="2">Uncharacterized protein</fullName>
    </submittedName>
</protein>
<keyword evidence="3" id="KW-1185">Reference proteome</keyword>
<dbReference type="Gene3D" id="2.40.70.10">
    <property type="entry name" value="Acid Proteases"/>
    <property type="match status" value="2"/>
</dbReference>
<feature type="compositionally biased region" description="Basic and acidic residues" evidence="1">
    <location>
        <begin position="380"/>
        <end position="405"/>
    </location>
</feature>
<dbReference type="OrthoDB" id="6079484at2759"/>
<evidence type="ECO:0000256" key="1">
    <source>
        <dbReference type="SAM" id="MobiDB-lite"/>
    </source>
</evidence>
<dbReference type="RefSeq" id="XP_041554832.1">
    <property type="nucleotide sequence ID" value="XM_041702003.1"/>
</dbReference>
<dbReference type="InterPro" id="IPR021109">
    <property type="entry name" value="Peptidase_aspartic_dom_sf"/>
</dbReference>
<feature type="region of interest" description="Disordered" evidence="1">
    <location>
        <begin position="380"/>
        <end position="437"/>
    </location>
</feature>
<dbReference type="GeneID" id="64972643"/>
<dbReference type="KEGG" id="apuu:APUU_30863A"/>
<feature type="compositionally biased region" description="Polar residues" evidence="1">
    <location>
        <begin position="412"/>
        <end position="425"/>
    </location>
</feature>
<name>A0A7R7XKG3_9EURO</name>
<dbReference type="SUPFAM" id="SSF50630">
    <property type="entry name" value="Acid proteases"/>
    <property type="match status" value="1"/>
</dbReference>
<evidence type="ECO:0000313" key="2">
    <source>
        <dbReference type="EMBL" id="BCS22638.1"/>
    </source>
</evidence>
<sequence>MELFGTIPALVTLVGQIQSLKREAQRHLQLTKSMIKGGRKIKAWVKKREYERQEIMRTIAFLECNGTHEAPKPPAKPKQYFVKGTVGGHSVEALPDSGADECFISNTLASNLGLSPTAGPEKRIYFANKTFVRSPGRVAVPWVFYGESKTHSLDCWILPHSIHDIVLGRPFLKATQTLKRFTSRIESRIVDGTRRLRLQLLQGEDDKAWKVWGYLNDRFTTAFPDTGSDMMLVSRTYAEELELDIDTRLESRVEVEFPDGSTAWTSGIIRDASWRIGSKTINRDFYVLDELCVDVVLSNEYLFNENVFSECDVYFFDAELDIPGDDTSLFCNIRLIGRYGENLNSLEEEYLEDSTSPEAFSDEKVQRELARRDKIRDAIDELPEDQRDTARRDEVERQRRWEQKRQIHRNTCHSQSTSQQKPSASHRTEVVHPGTGRFHLSTWKSRVKKKIGL</sequence>
<dbReference type="CDD" id="cd00303">
    <property type="entry name" value="retropepsin_like"/>
    <property type="match status" value="2"/>
</dbReference>
<reference evidence="2" key="2">
    <citation type="submission" date="2021-02" db="EMBL/GenBank/DDBJ databases">
        <title>Aspergillus puulaauensis MK2 genome sequence.</title>
        <authorList>
            <person name="Futagami T."/>
            <person name="Mori K."/>
            <person name="Kadooka C."/>
            <person name="Tanaka T."/>
        </authorList>
    </citation>
    <scope>NUCLEOTIDE SEQUENCE</scope>
    <source>
        <strain evidence="2">MK2</strain>
    </source>
</reference>
<evidence type="ECO:0000313" key="3">
    <source>
        <dbReference type="Proteomes" id="UP000654913"/>
    </source>
</evidence>
<gene>
    <name evidence="2" type="ORF">APUU_30863A</name>
</gene>
<reference evidence="2" key="1">
    <citation type="submission" date="2021-01" db="EMBL/GenBank/DDBJ databases">
        <authorList>
            <consortium name="Aspergillus puulaauensis MK2 genome sequencing consortium"/>
            <person name="Kazuki M."/>
            <person name="Futagami T."/>
        </authorList>
    </citation>
    <scope>NUCLEOTIDE SEQUENCE</scope>
    <source>
        <strain evidence="2">MK2</strain>
    </source>
</reference>
<organism evidence="2 3">
    <name type="scientific">Aspergillus puulaauensis</name>
    <dbReference type="NCBI Taxonomy" id="1220207"/>
    <lineage>
        <taxon>Eukaryota</taxon>
        <taxon>Fungi</taxon>
        <taxon>Dikarya</taxon>
        <taxon>Ascomycota</taxon>
        <taxon>Pezizomycotina</taxon>
        <taxon>Eurotiomycetes</taxon>
        <taxon>Eurotiomycetidae</taxon>
        <taxon>Eurotiales</taxon>
        <taxon>Aspergillaceae</taxon>
        <taxon>Aspergillus</taxon>
    </lineage>
</organism>
<dbReference type="Proteomes" id="UP000654913">
    <property type="component" value="Chromosome 3"/>
</dbReference>
<dbReference type="AlphaFoldDB" id="A0A7R7XKG3"/>
<accession>A0A7R7XKG3</accession>
<proteinExistence type="predicted"/>